<keyword evidence="2" id="KW-1185">Reference proteome</keyword>
<dbReference type="AlphaFoldDB" id="A0A2P8HBY4"/>
<reference evidence="1 2" key="1">
    <citation type="submission" date="2018-03" db="EMBL/GenBank/DDBJ databases">
        <title>Genomic Encyclopedia of Archaeal and Bacterial Type Strains, Phase II (KMG-II): from individual species to whole genera.</title>
        <authorList>
            <person name="Goeker M."/>
        </authorList>
    </citation>
    <scope>NUCLEOTIDE SEQUENCE [LARGE SCALE GENOMIC DNA]</scope>
    <source>
        <strain evidence="1 2">DSM 24859</strain>
    </source>
</reference>
<dbReference type="EMBL" id="PYAW01000007">
    <property type="protein sequence ID" value="PSL43745.1"/>
    <property type="molecule type" value="Genomic_DNA"/>
</dbReference>
<dbReference type="Proteomes" id="UP000240971">
    <property type="component" value="Unassembled WGS sequence"/>
</dbReference>
<protein>
    <submittedName>
        <fullName evidence="1">Uncharacterized protein</fullName>
    </submittedName>
</protein>
<organism evidence="1 2">
    <name type="scientific">Chitinophaga niastensis</name>
    <dbReference type="NCBI Taxonomy" id="536980"/>
    <lineage>
        <taxon>Bacteria</taxon>
        <taxon>Pseudomonadati</taxon>
        <taxon>Bacteroidota</taxon>
        <taxon>Chitinophagia</taxon>
        <taxon>Chitinophagales</taxon>
        <taxon>Chitinophagaceae</taxon>
        <taxon>Chitinophaga</taxon>
    </lineage>
</organism>
<name>A0A2P8HBY4_CHINA</name>
<evidence type="ECO:0000313" key="1">
    <source>
        <dbReference type="EMBL" id="PSL43745.1"/>
    </source>
</evidence>
<accession>A0A2P8HBY4</accession>
<comment type="caution">
    <text evidence="1">The sequence shown here is derived from an EMBL/GenBank/DDBJ whole genome shotgun (WGS) entry which is preliminary data.</text>
</comment>
<evidence type="ECO:0000313" key="2">
    <source>
        <dbReference type="Proteomes" id="UP000240971"/>
    </source>
</evidence>
<sequence length="39" mass="4316">MHIDKAKQALARDGSPLCIINVFGLEAKVSVSFLHVLFF</sequence>
<proteinExistence type="predicted"/>
<gene>
    <name evidence="1" type="ORF">CLV51_10755</name>
</gene>